<dbReference type="AlphaFoldDB" id="A0A0C9X0D2"/>
<accession>A0A0C9X0D2</accession>
<evidence type="ECO:0000313" key="2">
    <source>
        <dbReference type="EMBL" id="KIJ90027.1"/>
    </source>
</evidence>
<dbReference type="EMBL" id="KN839315">
    <property type="protein sequence ID" value="KIJ90027.1"/>
    <property type="molecule type" value="Genomic_DNA"/>
</dbReference>
<feature type="region of interest" description="Disordered" evidence="1">
    <location>
        <begin position="35"/>
        <end position="57"/>
    </location>
</feature>
<gene>
    <name evidence="2" type="ORF">K443DRAFT_687002</name>
</gene>
<dbReference type="HOGENOM" id="CLU_2996844_0_0_1"/>
<feature type="compositionally biased region" description="Basic and acidic residues" evidence="1">
    <location>
        <begin position="48"/>
        <end position="57"/>
    </location>
</feature>
<dbReference type="Proteomes" id="UP000054477">
    <property type="component" value="Unassembled WGS sequence"/>
</dbReference>
<sequence length="57" mass="6239">MGPGLSGNFDVMETFFVCFQKPFDSGCSGRPSCCTTSPALESDPWGPRSRDSVYVRQ</sequence>
<organism evidence="2 3">
    <name type="scientific">Laccaria amethystina LaAM-08-1</name>
    <dbReference type="NCBI Taxonomy" id="1095629"/>
    <lineage>
        <taxon>Eukaryota</taxon>
        <taxon>Fungi</taxon>
        <taxon>Dikarya</taxon>
        <taxon>Basidiomycota</taxon>
        <taxon>Agaricomycotina</taxon>
        <taxon>Agaricomycetes</taxon>
        <taxon>Agaricomycetidae</taxon>
        <taxon>Agaricales</taxon>
        <taxon>Agaricineae</taxon>
        <taxon>Hydnangiaceae</taxon>
        <taxon>Laccaria</taxon>
    </lineage>
</organism>
<name>A0A0C9X0D2_9AGAR</name>
<keyword evidence="3" id="KW-1185">Reference proteome</keyword>
<proteinExistence type="predicted"/>
<reference evidence="3" key="2">
    <citation type="submission" date="2015-01" db="EMBL/GenBank/DDBJ databases">
        <title>Evolutionary Origins and Diversification of the Mycorrhizal Mutualists.</title>
        <authorList>
            <consortium name="DOE Joint Genome Institute"/>
            <consortium name="Mycorrhizal Genomics Consortium"/>
            <person name="Kohler A."/>
            <person name="Kuo A."/>
            <person name="Nagy L.G."/>
            <person name="Floudas D."/>
            <person name="Copeland A."/>
            <person name="Barry K.W."/>
            <person name="Cichocki N."/>
            <person name="Veneault-Fourrey C."/>
            <person name="LaButti K."/>
            <person name="Lindquist E.A."/>
            <person name="Lipzen A."/>
            <person name="Lundell T."/>
            <person name="Morin E."/>
            <person name="Murat C."/>
            <person name="Riley R."/>
            <person name="Ohm R."/>
            <person name="Sun H."/>
            <person name="Tunlid A."/>
            <person name="Henrissat B."/>
            <person name="Grigoriev I.V."/>
            <person name="Hibbett D.S."/>
            <person name="Martin F."/>
        </authorList>
    </citation>
    <scope>NUCLEOTIDE SEQUENCE [LARGE SCALE GENOMIC DNA]</scope>
    <source>
        <strain evidence="3">LaAM-08-1</strain>
    </source>
</reference>
<protein>
    <submittedName>
        <fullName evidence="2">Uncharacterized protein</fullName>
    </submittedName>
</protein>
<evidence type="ECO:0000313" key="3">
    <source>
        <dbReference type="Proteomes" id="UP000054477"/>
    </source>
</evidence>
<evidence type="ECO:0000256" key="1">
    <source>
        <dbReference type="SAM" id="MobiDB-lite"/>
    </source>
</evidence>
<reference evidence="2 3" key="1">
    <citation type="submission" date="2014-04" db="EMBL/GenBank/DDBJ databases">
        <authorList>
            <consortium name="DOE Joint Genome Institute"/>
            <person name="Kuo A."/>
            <person name="Kohler A."/>
            <person name="Nagy L.G."/>
            <person name="Floudas D."/>
            <person name="Copeland A."/>
            <person name="Barry K.W."/>
            <person name="Cichocki N."/>
            <person name="Veneault-Fourrey C."/>
            <person name="LaButti K."/>
            <person name="Lindquist E.A."/>
            <person name="Lipzen A."/>
            <person name="Lundell T."/>
            <person name="Morin E."/>
            <person name="Murat C."/>
            <person name="Sun H."/>
            <person name="Tunlid A."/>
            <person name="Henrissat B."/>
            <person name="Grigoriev I.V."/>
            <person name="Hibbett D.S."/>
            <person name="Martin F."/>
            <person name="Nordberg H.P."/>
            <person name="Cantor M.N."/>
            <person name="Hua S.X."/>
        </authorList>
    </citation>
    <scope>NUCLEOTIDE SEQUENCE [LARGE SCALE GENOMIC DNA]</scope>
    <source>
        <strain evidence="2 3">LaAM-08-1</strain>
    </source>
</reference>